<evidence type="ECO:0000256" key="5">
    <source>
        <dbReference type="SAM" id="MobiDB-lite"/>
    </source>
</evidence>
<comment type="similarity">
    <text evidence="1">Belongs to the GST superfamily.</text>
</comment>
<keyword evidence="2 4" id="KW-0251">Elongation factor</keyword>
<evidence type="ECO:0000256" key="4">
    <source>
        <dbReference type="PROSITE-ProRule" id="PRU00519"/>
    </source>
</evidence>
<dbReference type="SUPFAM" id="SSF89942">
    <property type="entry name" value="eEF1-gamma domain"/>
    <property type="match status" value="1"/>
</dbReference>
<dbReference type="Gene3D" id="3.40.30.10">
    <property type="entry name" value="Glutaredoxin"/>
    <property type="match status" value="1"/>
</dbReference>
<dbReference type="SMART" id="SM01183">
    <property type="entry name" value="EF1G"/>
    <property type="match status" value="1"/>
</dbReference>
<dbReference type="PROSITE" id="PS50404">
    <property type="entry name" value="GST_NTER"/>
    <property type="match status" value="1"/>
</dbReference>
<dbReference type="AlphaFoldDB" id="A0A1E1L6E7"/>
<dbReference type="InterPro" id="IPR036282">
    <property type="entry name" value="Glutathione-S-Trfase_C_sf"/>
</dbReference>
<evidence type="ECO:0000313" key="10">
    <source>
        <dbReference type="Proteomes" id="UP000178129"/>
    </source>
</evidence>
<dbReference type="FunCoup" id="A0A1E1L6E7">
    <property type="interactions" value="1231"/>
</dbReference>
<dbReference type="InterPro" id="IPR050802">
    <property type="entry name" value="EF-GSTs"/>
</dbReference>
<keyword evidence="10" id="KW-1185">Reference proteome</keyword>
<dbReference type="InterPro" id="IPR040079">
    <property type="entry name" value="Glutathione_S-Trfase"/>
</dbReference>
<keyword evidence="3 4" id="KW-0648">Protein biosynthesis</keyword>
<gene>
    <name evidence="9" type="ORF">RCO7_05107</name>
</gene>
<dbReference type="SUPFAM" id="SSF47616">
    <property type="entry name" value="GST C-terminal domain-like"/>
    <property type="match status" value="1"/>
</dbReference>
<dbReference type="GO" id="GO:0005737">
    <property type="term" value="C:cytoplasm"/>
    <property type="evidence" value="ECO:0007669"/>
    <property type="project" value="TreeGrafter"/>
</dbReference>
<evidence type="ECO:0000259" key="8">
    <source>
        <dbReference type="PROSITE" id="PS50405"/>
    </source>
</evidence>
<dbReference type="FunFam" id="3.40.30.10:FF:000142">
    <property type="entry name" value="Elongation factor 1 gamma"/>
    <property type="match status" value="1"/>
</dbReference>
<evidence type="ECO:0000259" key="7">
    <source>
        <dbReference type="PROSITE" id="PS50404"/>
    </source>
</evidence>
<dbReference type="InterPro" id="IPR036249">
    <property type="entry name" value="Thioredoxin-like_sf"/>
</dbReference>
<protein>
    <submittedName>
        <fullName evidence="9">Probable translation elongation factor eEF-1, gamma chain</fullName>
    </submittedName>
</protein>
<proteinExistence type="inferred from homology"/>
<dbReference type="Gene3D" id="1.20.1050.10">
    <property type="match status" value="1"/>
</dbReference>
<dbReference type="InterPro" id="IPR036433">
    <property type="entry name" value="EF1B_G_C_sf"/>
</dbReference>
<evidence type="ECO:0000313" key="9">
    <source>
        <dbReference type="EMBL" id="CZT06142.1"/>
    </source>
</evidence>
<accession>A0A1E1L6E7</accession>
<organism evidence="9 10">
    <name type="scientific">Rhynchosporium graminicola</name>
    <dbReference type="NCBI Taxonomy" id="2792576"/>
    <lineage>
        <taxon>Eukaryota</taxon>
        <taxon>Fungi</taxon>
        <taxon>Dikarya</taxon>
        <taxon>Ascomycota</taxon>
        <taxon>Pezizomycotina</taxon>
        <taxon>Leotiomycetes</taxon>
        <taxon>Helotiales</taxon>
        <taxon>Ploettnerulaceae</taxon>
        <taxon>Rhynchosporium</taxon>
    </lineage>
</organism>
<dbReference type="SUPFAM" id="SSF52833">
    <property type="entry name" value="Thioredoxin-like"/>
    <property type="match status" value="1"/>
</dbReference>
<dbReference type="Pfam" id="PF00647">
    <property type="entry name" value="EF1G"/>
    <property type="match status" value="1"/>
</dbReference>
<evidence type="ECO:0000256" key="3">
    <source>
        <dbReference type="ARBA" id="ARBA00022917"/>
    </source>
</evidence>
<dbReference type="Gene3D" id="3.30.70.1010">
    <property type="entry name" value="Translation elongation factor EF1B, gamma chain, conserved domain"/>
    <property type="match status" value="1"/>
</dbReference>
<dbReference type="FunFam" id="3.30.70.1010:FF:000001">
    <property type="entry name" value="Elongation factor 1-gamma 1"/>
    <property type="match status" value="1"/>
</dbReference>
<dbReference type="InterPro" id="IPR004046">
    <property type="entry name" value="GST_C"/>
</dbReference>
<dbReference type="CDD" id="cd03044">
    <property type="entry name" value="GST_N_EF1Bgamma"/>
    <property type="match status" value="1"/>
</dbReference>
<dbReference type="SFLD" id="SFLDS00019">
    <property type="entry name" value="Glutathione_Transferase_(cytos"/>
    <property type="match status" value="1"/>
</dbReference>
<dbReference type="Pfam" id="PF00043">
    <property type="entry name" value="GST_C"/>
    <property type="match status" value="1"/>
</dbReference>
<feature type="region of interest" description="Disordered" evidence="5">
    <location>
        <begin position="216"/>
        <end position="258"/>
    </location>
</feature>
<dbReference type="GO" id="GO:0003746">
    <property type="term" value="F:translation elongation factor activity"/>
    <property type="evidence" value="ECO:0007669"/>
    <property type="project" value="UniProtKB-UniRule"/>
</dbReference>
<dbReference type="InterPro" id="IPR010987">
    <property type="entry name" value="Glutathione-S-Trfase_C-like"/>
</dbReference>
<dbReference type="PROSITE" id="PS50405">
    <property type="entry name" value="GST_CTER"/>
    <property type="match status" value="1"/>
</dbReference>
<dbReference type="STRING" id="914237.A0A1E1L6E7"/>
<sequence length="416" mass="47266">MAPFGKLYTYPGNPRSTAIRAVAKANNVDIEIVETEPAKGVSEEYLKINKLGKVPTFVGADGYTLHECIAIAIYITSQNEKTTLLGKTKQDYAAILKWMSFFNSEILPTLGGWFRPLTGRDPYNKKNVDESSKAALKAISVVEDHLQNNTYLAGERITLADLFAAGIISRGFQFFFDKTWRSANPNVTRWYETVYNQPIYSAVVDKLSFIDEAIKNQAPKKPEQPKKETAPKAAPKPKAKAVEEDEEEEVQEAPKAKHPLEALAKPTIPLDEWKRQYSNSDTPVALKWFWENFNAEDYSIWKVDYKYNEELTQVFMTSNLITGFFTRLEGSRKYIFGCASVYGVKDDSVIKGAFVIRGQEAIPAFEVAPDFESYEFTKLDPTKDEDKEFVNDQWTWEQPVIVNGKEYPWADGKVFK</sequence>
<dbReference type="GO" id="GO:0005634">
    <property type="term" value="C:nucleus"/>
    <property type="evidence" value="ECO:0007669"/>
    <property type="project" value="TreeGrafter"/>
</dbReference>
<dbReference type="PROSITE" id="PS50040">
    <property type="entry name" value="EF1G_C"/>
    <property type="match status" value="1"/>
</dbReference>
<feature type="domain" description="GST C-terminal" evidence="8">
    <location>
        <begin position="88"/>
        <end position="223"/>
    </location>
</feature>
<dbReference type="InterPro" id="IPR001662">
    <property type="entry name" value="EF1B_G_C"/>
</dbReference>
<comment type="caution">
    <text evidence="9">The sequence shown here is derived from an EMBL/GenBank/DDBJ whole genome shotgun (WGS) entry which is preliminary data.</text>
</comment>
<dbReference type="InterPro" id="IPR004045">
    <property type="entry name" value="Glutathione_S-Trfase_N"/>
</dbReference>
<dbReference type="EMBL" id="FJUW01000037">
    <property type="protein sequence ID" value="CZT06142.1"/>
    <property type="molecule type" value="Genomic_DNA"/>
</dbReference>
<feature type="domain" description="GST N-terminal" evidence="7">
    <location>
        <begin position="3"/>
        <end position="83"/>
    </location>
</feature>
<dbReference type="Pfam" id="PF02798">
    <property type="entry name" value="GST_N"/>
    <property type="match status" value="1"/>
</dbReference>
<dbReference type="PANTHER" id="PTHR43986">
    <property type="entry name" value="ELONGATION FACTOR 1-GAMMA"/>
    <property type="match status" value="1"/>
</dbReference>
<evidence type="ECO:0000256" key="1">
    <source>
        <dbReference type="ARBA" id="ARBA00007409"/>
    </source>
</evidence>
<dbReference type="SFLD" id="SFLDG00358">
    <property type="entry name" value="Main_(cytGST)"/>
    <property type="match status" value="1"/>
</dbReference>
<name>A0A1E1L6E7_9HELO</name>
<evidence type="ECO:0000256" key="2">
    <source>
        <dbReference type="ARBA" id="ARBA00022768"/>
    </source>
</evidence>
<dbReference type="Proteomes" id="UP000178129">
    <property type="component" value="Unassembled WGS sequence"/>
</dbReference>
<reference evidence="10" key="1">
    <citation type="submission" date="2016-03" db="EMBL/GenBank/DDBJ databases">
        <authorList>
            <person name="Ploux O."/>
        </authorList>
    </citation>
    <scope>NUCLEOTIDE SEQUENCE [LARGE SCALE GENOMIC DNA]</scope>
    <source>
        <strain evidence="10">UK7</strain>
    </source>
</reference>
<evidence type="ECO:0000259" key="6">
    <source>
        <dbReference type="PROSITE" id="PS50040"/>
    </source>
</evidence>
<dbReference type="FunFam" id="1.20.1050.10:FF:000006">
    <property type="entry name" value="Elongation factor 1 gamma"/>
    <property type="match status" value="1"/>
</dbReference>
<dbReference type="CDD" id="cd03181">
    <property type="entry name" value="GST_C_EF1Bgamma_like"/>
    <property type="match status" value="1"/>
</dbReference>
<feature type="compositionally biased region" description="Basic and acidic residues" evidence="5">
    <location>
        <begin position="216"/>
        <end position="230"/>
    </location>
</feature>
<dbReference type="PANTHER" id="PTHR43986:SF1">
    <property type="entry name" value="ELONGATION FACTOR 1-GAMMA"/>
    <property type="match status" value="1"/>
</dbReference>
<dbReference type="InParanoid" id="A0A1E1L6E7"/>
<feature type="domain" description="EF-1-gamma C-terminal" evidence="6">
    <location>
        <begin position="256"/>
        <end position="416"/>
    </location>
</feature>